<dbReference type="EMBL" id="LAZR01017233">
    <property type="protein sequence ID" value="KKM01292.1"/>
    <property type="molecule type" value="Genomic_DNA"/>
</dbReference>
<comment type="caution">
    <text evidence="1">The sequence shown here is derived from an EMBL/GenBank/DDBJ whole genome shotgun (WGS) entry which is preliminary data.</text>
</comment>
<sequence>MRNYPVKLADLVIANGQTESNAISLLKTRYRGLAIFSPGTLTGTITVEVSPDGTNFMTLRSGSSDVAIAIDECVVVDFVAYQEIRLKSGSAEGDERTFQVRAVEEF</sequence>
<dbReference type="AlphaFoldDB" id="A0A0F9HDT1"/>
<proteinExistence type="predicted"/>
<name>A0A0F9HDT1_9ZZZZ</name>
<evidence type="ECO:0000313" key="1">
    <source>
        <dbReference type="EMBL" id="KKM01292.1"/>
    </source>
</evidence>
<gene>
    <name evidence="1" type="ORF">LCGC14_1795900</name>
</gene>
<organism evidence="1">
    <name type="scientific">marine sediment metagenome</name>
    <dbReference type="NCBI Taxonomy" id="412755"/>
    <lineage>
        <taxon>unclassified sequences</taxon>
        <taxon>metagenomes</taxon>
        <taxon>ecological metagenomes</taxon>
    </lineage>
</organism>
<reference evidence="1" key="1">
    <citation type="journal article" date="2015" name="Nature">
        <title>Complex archaea that bridge the gap between prokaryotes and eukaryotes.</title>
        <authorList>
            <person name="Spang A."/>
            <person name="Saw J.H."/>
            <person name="Jorgensen S.L."/>
            <person name="Zaremba-Niedzwiedzka K."/>
            <person name="Martijn J."/>
            <person name="Lind A.E."/>
            <person name="van Eijk R."/>
            <person name="Schleper C."/>
            <person name="Guy L."/>
            <person name="Ettema T.J."/>
        </authorList>
    </citation>
    <scope>NUCLEOTIDE SEQUENCE</scope>
</reference>
<protein>
    <submittedName>
        <fullName evidence="1">Uncharacterized protein</fullName>
    </submittedName>
</protein>
<accession>A0A0F9HDT1</accession>